<accession>A0ABM6WQX0</accession>
<evidence type="ECO:0000313" key="3">
    <source>
        <dbReference type="Proteomes" id="UP000249922"/>
    </source>
</evidence>
<keyword evidence="3" id="KW-1185">Reference proteome</keyword>
<proteinExistence type="predicted"/>
<keyword evidence="1" id="KW-0732">Signal</keyword>
<feature type="chain" id="PRO_5045395765" evidence="1">
    <location>
        <begin position="21"/>
        <end position="85"/>
    </location>
</feature>
<gene>
    <name evidence="2" type="ORF">DPM13_07125</name>
</gene>
<protein>
    <submittedName>
        <fullName evidence="2">Uncharacterized protein</fullName>
    </submittedName>
</protein>
<dbReference type="EMBL" id="CP030239">
    <property type="protein sequence ID" value="AWX92992.1"/>
    <property type="molecule type" value="Genomic_DNA"/>
</dbReference>
<dbReference type="RefSeq" id="WP_112887708.1">
    <property type="nucleotide sequence ID" value="NZ_CP030239.1"/>
</dbReference>
<reference evidence="2 3" key="1">
    <citation type="submission" date="2018-06" db="EMBL/GenBank/DDBJ databases">
        <title>Complete genome sequence of Paracoccus mutanolyticus strain RSP-02 isolated from cellulosic waste.</title>
        <authorList>
            <person name="Amrutha R.N."/>
            <person name="Shrivastav A."/>
            <person name="Buddana S.K."/>
            <person name="Deshpande U."/>
            <person name="Prakasham R.S."/>
        </authorList>
    </citation>
    <scope>NUCLEOTIDE SEQUENCE [LARGE SCALE GENOMIC DNA]</scope>
    <source>
        <strain evidence="2 3">RSP-02</strain>
    </source>
</reference>
<organism evidence="2 3">
    <name type="scientific">Paracoccus mutanolyticus</name>
    <dbReference type="NCBI Taxonomy" id="1499308"/>
    <lineage>
        <taxon>Bacteria</taxon>
        <taxon>Pseudomonadati</taxon>
        <taxon>Pseudomonadota</taxon>
        <taxon>Alphaproteobacteria</taxon>
        <taxon>Rhodobacterales</taxon>
        <taxon>Paracoccaceae</taxon>
        <taxon>Paracoccus</taxon>
    </lineage>
</organism>
<evidence type="ECO:0000256" key="1">
    <source>
        <dbReference type="SAM" id="SignalP"/>
    </source>
</evidence>
<name>A0ABM6WQX0_9RHOB</name>
<sequence>MIWPLLLTAAVAGTPAPASADALIAQATEAMLASEAMPADMEARMMTAIGRRACASGVPARSGLFSGPEWPIDRVLAPAGQEKAP</sequence>
<dbReference type="Proteomes" id="UP000249922">
    <property type="component" value="Chromosome"/>
</dbReference>
<evidence type="ECO:0000313" key="2">
    <source>
        <dbReference type="EMBL" id="AWX92992.1"/>
    </source>
</evidence>
<feature type="signal peptide" evidence="1">
    <location>
        <begin position="1"/>
        <end position="20"/>
    </location>
</feature>